<evidence type="ECO:0000256" key="6">
    <source>
        <dbReference type="ARBA" id="ARBA00022729"/>
    </source>
</evidence>
<dbReference type="EMBL" id="AFYH01180322">
    <property type="status" value="NOT_ANNOTATED_CDS"/>
    <property type="molecule type" value="Genomic_DNA"/>
</dbReference>
<dbReference type="PANTHER" id="PTHR22811">
    <property type="entry name" value="TRANSMEMBRANE EMP24 DOMAIN-CONTAINING PROTEIN"/>
    <property type="match status" value="1"/>
</dbReference>
<keyword evidence="6 11" id="KW-0732">Signal</keyword>
<dbReference type="Proteomes" id="UP000008672">
    <property type="component" value="Unassembled WGS sequence"/>
</dbReference>
<dbReference type="HOGENOM" id="CLU_1214428_0_0_1"/>
<proteinExistence type="inferred from homology"/>
<dbReference type="GeneTree" id="ENSGT00940000166069"/>
<dbReference type="KEGG" id="lcm:102356528"/>
<evidence type="ECO:0000256" key="11">
    <source>
        <dbReference type="SAM" id="SignalP"/>
    </source>
</evidence>
<reference evidence="14" key="1">
    <citation type="submission" date="2011-08" db="EMBL/GenBank/DDBJ databases">
        <title>The draft genome of Latimeria chalumnae.</title>
        <authorList>
            <person name="Di Palma F."/>
            <person name="Alfoldi J."/>
            <person name="Johnson J."/>
            <person name="Berlin A."/>
            <person name="Gnerre S."/>
            <person name="Jaffe D."/>
            <person name="MacCallum I."/>
            <person name="Young S."/>
            <person name="Walker B.J."/>
            <person name="Lander E."/>
            <person name="Lindblad-Toh K."/>
        </authorList>
    </citation>
    <scope>NUCLEOTIDE SEQUENCE [LARGE SCALE GENOMIC DNA]</scope>
    <source>
        <strain evidence="14">Wild caught</strain>
    </source>
</reference>
<accession>M3XJY9</accession>
<dbReference type="SUPFAM" id="SSF101576">
    <property type="entry name" value="Supernatant protein factor (SPF), C-terminal domain"/>
    <property type="match status" value="1"/>
</dbReference>
<dbReference type="Ensembl" id="ENSLACT00000025928.1">
    <property type="protein sequence ID" value="ENSLACP00000023045.1"/>
    <property type="gene ID" value="ENSLACG00000022394.1"/>
</dbReference>
<comment type="subcellular location">
    <subcellularLocation>
        <location evidence="1">Endoplasmic reticulum membrane</location>
        <topology evidence="1">Single-pass type I membrane protein</topology>
    </subcellularLocation>
    <subcellularLocation>
        <location evidence="2">Endoplasmic reticulum-Golgi intermediate compartment membrane</location>
        <topology evidence="2">Single-pass type I membrane protein</topology>
    </subcellularLocation>
    <subcellularLocation>
        <location evidence="3">Golgi apparatus</location>
        <location evidence="3">cis-Golgi network membrane</location>
        <topology evidence="3">Single-pass type I membrane protein</topology>
    </subcellularLocation>
    <subcellularLocation>
        <location evidence="10">Membrane</location>
        <topology evidence="10">Single-pass type I membrane protein</topology>
    </subcellularLocation>
</comment>
<dbReference type="GO" id="GO:0033116">
    <property type="term" value="C:endoplasmic reticulum-Golgi intermediate compartment membrane"/>
    <property type="evidence" value="ECO:0007669"/>
    <property type="project" value="UniProtKB-SubCell"/>
</dbReference>
<dbReference type="GO" id="GO:0005789">
    <property type="term" value="C:endoplasmic reticulum membrane"/>
    <property type="evidence" value="ECO:0007669"/>
    <property type="project" value="UniProtKB-SubCell"/>
</dbReference>
<dbReference type="InParanoid" id="M3XJY9"/>
<dbReference type="GeneID" id="102356528"/>
<gene>
    <name evidence="13" type="primary">LOC102356528</name>
</gene>
<dbReference type="InterPro" id="IPR015720">
    <property type="entry name" value="Emp24-like"/>
</dbReference>
<evidence type="ECO:0000256" key="1">
    <source>
        <dbReference type="ARBA" id="ARBA00004115"/>
    </source>
</evidence>
<evidence type="ECO:0000256" key="5">
    <source>
        <dbReference type="ARBA" id="ARBA00022692"/>
    </source>
</evidence>
<dbReference type="InterPro" id="IPR009038">
    <property type="entry name" value="GOLD_dom"/>
</dbReference>
<evidence type="ECO:0000256" key="7">
    <source>
        <dbReference type="ARBA" id="ARBA00022824"/>
    </source>
</evidence>
<dbReference type="InterPro" id="IPR036598">
    <property type="entry name" value="GOLD_dom_sf"/>
</dbReference>
<dbReference type="STRING" id="7897.ENSLACP00000023045"/>
<dbReference type="Pfam" id="PF01105">
    <property type="entry name" value="EMP24_GP25L"/>
    <property type="match status" value="1"/>
</dbReference>
<organism evidence="13 14">
    <name type="scientific">Latimeria chalumnae</name>
    <name type="common">Coelacanth</name>
    <dbReference type="NCBI Taxonomy" id="7897"/>
    <lineage>
        <taxon>Eukaryota</taxon>
        <taxon>Metazoa</taxon>
        <taxon>Chordata</taxon>
        <taxon>Craniata</taxon>
        <taxon>Vertebrata</taxon>
        <taxon>Euteleostomi</taxon>
        <taxon>Coelacanthiformes</taxon>
        <taxon>Coelacanthidae</taxon>
        <taxon>Latimeria</taxon>
    </lineage>
</organism>
<keyword evidence="7" id="KW-0256">Endoplasmic reticulum</keyword>
<evidence type="ECO:0000256" key="10">
    <source>
        <dbReference type="RuleBase" id="RU003827"/>
    </source>
</evidence>
<evidence type="ECO:0000256" key="2">
    <source>
        <dbReference type="ARBA" id="ARBA00004151"/>
    </source>
</evidence>
<dbReference type="PROSITE" id="PS50866">
    <property type="entry name" value="GOLD"/>
    <property type="match status" value="1"/>
</dbReference>
<keyword evidence="8" id="KW-1133">Transmembrane helix</keyword>
<evidence type="ECO:0000313" key="14">
    <source>
        <dbReference type="Proteomes" id="UP000008672"/>
    </source>
</evidence>
<sequence length="228" mass="26169">MGSHLGSSLSLVLVLVVVSGREVEQKLPRVTRLTVLIPSGKDSCAYVPLRTGDEWSIYYEVMKDEKHAVSFFILSPSHKFLVSEYGNFYGRHSLQIFENGDHMMCFEQPSFSNVEKVVNFHIMVKSQGNHSDPFGNRLFPPKYVHMKTKLKYMRDSLQTVKFSLQEIQHLQKFLRYFLLHDDQQQERNGVKVNLWSAITTVLSMLVATAQVFTIKYVLVGKEAATCFP</sequence>
<name>M3XJY9_LATCH</name>
<keyword evidence="14" id="KW-1185">Reference proteome</keyword>
<protein>
    <recommendedName>
        <fullName evidence="12">GOLD domain-containing protein</fullName>
    </recommendedName>
</protein>
<evidence type="ECO:0000313" key="13">
    <source>
        <dbReference type="Ensembl" id="ENSLACP00000023045.1"/>
    </source>
</evidence>
<reference evidence="13" key="2">
    <citation type="submission" date="2025-08" db="UniProtKB">
        <authorList>
            <consortium name="Ensembl"/>
        </authorList>
    </citation>
    <scope>IDENTIFICATION</scope>
</reference>
<feature type="chain" id="PRO_5004043759" description="GOLD domain-containing protein" evidence="11">
    <location>
        <begin position="21"/>
        <end position="228"/>
    </location>
</feature>
<keyword evidence="9" id="KW-0472">Membrane</keyword>
<dbReference type="eggNOG" id="KOG3287">
    <property type="taxonomic scope" value="Eukaryota"/>
</dbReference>
<evidence type="ECO:0000256" key="9">
    <source>
        <dbReference type="ARBA" id="ARBA00023136"/>
    </source>
</evidence>
<reference evidence="13" key="3">
    <citation type="submission" date="2025-09" db="UniProtKB">
        <authorList>
            <consortium name="Ensembl"/>
        </authorList>
    </citation>
    <scope>IDENTIFICATION</scope>
</reference>
<dbReference type="GO" id="GO:0005794">
    <property type="term" value="C:Golgi apparatus"/>
    <property type="evidence" value="ECO:0007669"/>
    <property type="project" value="UniProtKB-SubCell"/>
</dbReference>
<comment type="similarity">
    <text evidence="4 10">Belongs to the EMP24/GP25L family.</text>
</comment>
<dbReference type="RefSeq" id="XP_064407887.1">
    <property type="nucleotide sequence ID" value="XM_064551817.1"/>
</dbReference>
<evidence type="ECO:0000259" key="12">
    <source>
        <dbReference type="PROSITE" id="PS50866"/>
    </source>
</evidence>
<evidence type="ECO:0000256" key="4">
    <source>
        <dbReference type="ARBA" id="ARBA00007104"/>
    </source>
</evidence>
<feature type="domain" description="GOLD" evidence="12">
    <location>
        <begin position="42"/>
        <end position="124"/>
    </location>
</feature>
<evidence type="ECO:0000256" key="3">
    <source>
        <dbReference type="ARBA" id="ARBA00004619"/>
    </source>
</evidence>
<feature type="signal peptide" evidence="11">
    <location>
        <begin position="1"/>
        <end position="20"/>
    </location>
</feature>
<dbReference type="AlphaFoldDB" id="M3XJY9"/>
<keyword evidence="5 10" id="KW-0812">Transmembrane</keyword>
<evidence type="ECO:0000256" key="8">
    <source>
        <dbReference type="ARBA" id="ARBA00022989"/>
    </source>
</evidence>
<dbReference type="SMART" id="SM01190">
    <property type="entry name" value="EMP24_GP25L"/>
    <property type="match status" value="1"/>
</dbReference>